<reference evidence="2 3" key="1">
    <citation type="submission" date="2020-03" db="EMBL/GenBank/DDBJ databases">
        <authorList>
            <person name="Picone N."/>
        </authorList>
    </citation>
    <scope>NUCLEOTIDE SEQUENCE [LARGE SCALE GENOMIC DNA]</scope>
    <source>
        <strain evidence="2">NSCAC1</strain>
    </source>
</reference>
<dbReference type="AlphaFoldDB" id="A0A7G1Q8E9"/>
<protein>
    <submittedName>
        <fullName evidence="2">Predicted proline hydroxylase</fullName>
    </submittedName>
</protein>
<proteinExistence type="predicted"/>
<gene>
    <name evidence="2" type="ORF">NSCAC_0445</name>
</gene>
<keyword evidence="3" id="KW-1185">Reference proteome</keyword>
<dbReference type="Gene3D" id="2.60.120.620">
    <property type="entry name" value="q2cbj1_9rhob like domain"/>
    <property type="match status" value="1"/>
</dbReference>
<evidence type="ECO:0000259" key="1">
    <source>
        <dbReference type="Pfam" id="PF13640"/>
    </source>
</evidence>
<dbReference type="EMBL" id="LR778175">
    <property type="protein sequence ID" value="CAB1274992.1"/>
    <property type="molecule type" value="Genomic_DNA"/>
</dbReference>
<feature type="domain" description="Prolyl 4-hydroxylase alpha subunit Fe(2+) 2OG dioxygenase" evidence="1">
    <location>
        <begin position="103"/>
        <end position="180"/>
    </location>
</feature>
<dbReference type="Proteomes" id="UP000516072">
    <property type="component" value="Chromosome"/>
</dbReference>
<organism evidence="2 3">
    <name type="scientific">Candidatus Nitrosacidococcus tergens</name>
    <dbReference type="NCBI Taxonomy" id="553981"/>
    <lineage>
        <taxon>Bacteria</taxon>
        <taxon>Pseudomonadati</taxon>
        <taxon>Pseudomonadota</taxon>
        <taxon>Gammaproteobacteria</taxon>
        <taxon>Chromatiales</taxon>
        <taxon>Chromatiaceae</taxon>
        <taxon>Candidatus Nitrosacidococcus</taxon>
    </lineage>
</organism>
<evidence type="ECO:0000313" key="3">
    <source>
        <dbReference type="Proteomes" id="UP000516072"/>
    </source>
</evidence>
<evidence type="ECO:0000313" key="2">
    <source>
        <dbReference type="EMBL" id="CAB1274992.1"/>
    </source>
</evidence>
<dbReference type="InterPro" id="IPR044862">
    <property type="entry name" value="Pro_4_hyd_alph_FE2OG_OXY"/>
</dbReference>
<accession>A0A7G1Q8E9</accession>
<sequence>MLLNQDKLINTEVIENPFPHFIVTDLINKNSLLDIYNDYPTIDYPGSYPLAVLQIRERFSALIEELKGSFLEEILEEKFKIPLRNYPLLITVRGKCTLKDGAIHTDSATKIITVLLYLNEHWEKSEGQLRLLRDGENIENYFTQIPPQAGTLLAFKVTKNSWHGHLPFEGARRVVQINWVSSEFIARKALIKHYLSFKLKNLVKIKQ</sequence>
<name>A0A7G1Q8E9_9GAMM</name>
<dbReference type="Pfam" id="PF13640">
    <property type="entry name" value="2OG-FeII_Oxy_3"/>
    <property type="match status" value="1"/>
</dbReference>
<dbReference type="KEGG" id="ntg:NSCAC_0445"/>
<dbReference type="RefSeq" id="WP_197744795.1">
    <property type="nucleotide sequence ID" value="NZ_LR778175.1"/>
</dbReference>